<dbReference type="NCBIfam" id="NF038402">
    <property type="entry name" value="TroA_like"/>
    <property type="match status" value="1"/>
</dbReference>
<dbReference type="EMBL" id="CABL01000019">
    <property type="protein sequence ID" value="CBH76142.1"/>
    <property type="molecule type" value="Genomic_DNA"/>
</dbReference>
<name>E6PI52_9ZZZZ</name>
<dbReference type="Pfam" id="PF01497">
    <property type="entry name" value="Peripla_BP_2"/>
    <property type="match status" value="1"/>
</dbReference>
<protein>
    <submittedName>
        <fullName evidence="3">Putative Vitamin B12-binding protein</fullName>
    </submittedName>
</protein>
<keyword evidence="1" id="KW-0732">Signal</keyword>
<evidence type="ECO:0000259" key="2">
    <source>
        <dbReference type="PROSITE" id="PS50983"/>
    </source>
</evidence>
<evidence type="ECO:0000313" key="3">
    <source>
        <dbReference type="EMBL" id="CBH76142.1"/>
    </source>
</evidence>
<proteinExistence type="predicted"/>
<feature type="domain" description="Fe/B12 periplasmic-binding" evidence="2">
    <location>
        <begin position="19"/>
        <end position="266"/>
    </location>
</feature>
<gene>
    <name evidence="3" type="ORF">CARN1_0622</name>
</gene>
<dbReference type="SUPFAM" id="SSF53807">
    <property type="entry name" value="Helical backbone' metal receptor"/>
    <property type="match status" value="1"/>
</dbReference>
<comment type="caution">
    <text evidence="3">The sequence shown here is derived from an EMBL/GenBank/DDBJ whole genome shotgun (WGS) entry which is preliminary data.</text>
</comment>
<sequence length="273" mass="29944">MFHALRGALLVASILAPHRIVSLLPSLTEDICALGLQARLVAVSAYSRDIPCAKGLPRVGDYQSVDNERIVALHADLVIGLPSQAQLVAPLRALGIRVLLLPDESYDDIYLDIARIGAAAGVAQRAARLTETLKAQVAALHARTRSFRTHPRVFVTLSVEPIWTVGPQSYIARMIELAGGRLAVTKLAQPYAMFSPERLLALRPDAIVATRDSEIGTVLAKAPWRDLRAVRLHRIFTPPNDDILVHPSPRFIEGLRWLIQRLQPIANRSAHSS</sequence>
<dbReference type="Gene3D" id="3.40.50.1980">
    <property type="entry name" value="Nitrogenase molybdenum iron protein domain"/>
    <property type="match status" value="2"/>
</dbReference>
<dbReference type="InterPro" id="IPR002491">
    <property type="entry name" value="ABC_transptr_periplasmic_BD"/>
</dbReference>
<dbReference type="AlphaFoldDB" id="E6PI52"/>
<accession>E6PI52</accession>
<dbReference type="PROSITE" id="PS50983">
    <property type="entry name" value="FE_B12_PBP"/>
    <property type="match status" value="1"/>
</dbReference>
<organism evidence="3">
    <name type="scientific">mine drainage metagenome</name>
    <dbReference type="NCBI Taxonomy" id="410659"/>
    <lineage>
        <taxon>unclassified sequences</taxon>
        <taxon>metagenomes</taxon>
        <taxon>ecological metagenomes</taxon>
    </lineage>
</organism>
<dbReference type="InterPro" id="IPR050902">
    <property type="entry name" value="ABC_Transporter_SBP"/>
</dbReference>
<reference evidence="3" key="1">
    <citation type="submission" date="2009-10" db="EMBL/GenBank/DDBJ databases">
        <title>Diversity of trophic interactions inside an arsenic-rich microbial ecosystem.</title>
        <authorList>
            <person name="Bertin P.N."/>
            <person name="Heinrich-Salmeron A."/>
            <person name="Pelletier E."/>
            <person name="Goulhen-Chollet F."/>
            <person name="Arsene-Ploetze F."/>
            <person name="Gallien S."/>
            <person name="Calteau A."/>
            <person name="Vallenet D."/>
            <person name="Casiot C."/>
            <person name="Chane-Woon-Ming B."/>
            <person name="Giloteaux L."/>
            <person name="Barakat M."/>
            <person name="Bonnefoy V."/>
            <person name="Bruneel O."/>
            <person name="Chandler M."/>
            <person name="Cleiss J."/>
            <person name="Duran R."/>
            <person name="Elbaz-Poulichet F."/>
            <person name="Fonknechten N."/>
            <person name="Lauga B."/>
            <person name="Mornico D."/>
            <person name="Ortet P."/>
            <person name="Schaeffer C."/>
            <person name="Siguier P."/>
            <person name="Alexander Thil Smith A."/>
            <person name="Van Dorsselaer A."/>
            <person name="Weissenbach J."/>
            <person name="Medigue C."/>
            <person name="Le Paslier D."/>
        </authorList>
    </citation>
    <scope>NUCLEOTIDE SEQUENCE</scope>
</reference>
<dbReference type="InterPro" id="IPR054828">
    <property type="entry name" value="Vit_B12_bind_prot"/>
</dbReference>
<dbReference type="PANTHER" id="PTHR30535">
    <property type="entry name" value="VITAMIN B12-BINDING PROTEIN"/>
    <property type="match status" value="1"/>
</dbReference>
<dbReference type="PANTHER" id="PTHR30535:SF34">
    <property type="entry name" value="MOLYBDATE-BINDING PROTEIN MOLA"/>
    <property type="match status" value="1"/>
</dbReference>
<evidence type="ECO:0000256" key="1">
    <source>
        <dbReference type="ARBA" id="ARBA00022729"/>
    </source>
</evidence>